<name>A0A348G017_9HYPH</name>
<sequence length="133" mass="13227">MKLRNMLPVAGAPLLAASIFLAAGILLAASVPGLAGPCTHAIDRMQARVDALLAARAAAGPSATEGTSATMHRQPTPESIAAAEAKLGDISTETLDAIATGMTRAREADRAGDAEACKAALAEVGRALGAPAD</sequence>
<evidence type="ECO:0000313" key="2">
    <source>
        <dbReference type="Proteomes" id="UP000266934"/>
    </source>
</evidence>
<organism evidence="1 2">
    <name type="scientific">Blastochloris tepida</name>
    <dbReference type="NCBI Taxonomy" id="2233851"/>
    <lineage>
        <taxon>Bacteria</taxon>
        <taxon>Pseudomonadati</taxon>
        <taxon>Pseudomonadota</taxon>
        <taxon>Alphaproteobacteria</taxon>
        <taxon>Hyphomicrobiales</taxon>
        <taxon>Blastochloridaceae</taxon>
        <taxon>Blastochloris</taxon>
    </lineage>
</organism>
<dbReference type="OrthoDB" id="8456558at2"/>
<keyword evidence="2" id="KW-1185">Reference proteome</keyword>
<evidence type="ECO:0000313" key="1">
    <source>
        <dbReference type="EMBL" id="BBF92900.1"/>
    </source>
</evidence>
<dbReference type="KEGG" id="blag:BLTE_15850"/>
<dbReference type="RefSeq" id="WP_160140549.1">
    <property type="nucleotide sequence ID" value="NZ_AP018907.1"/>
</dbReference>
<reference evidence="1 2" key="1">
    <citation type="submission" date="2018-08" db="EMBL/GenBank/DDBJ databases">
        <title>Complete genome sequencing of Blastochloris tepida GI.</title>
        <authorList>
            <person name="Tsukatani Y."/>
            <person name="Mori H."/>
        </authorList>
    </citation>
    <scope>NUCLEOTIDE SEQUENCE [LARGE SCALE GENOMIC DNA]</scope>
    <source>
        <strain evidence="1 2">GI</strain>
    </source>
</reference>
<accession>A0A348G017</accession>
<dbReference type="Proteomes" id="UP000266934">
    <property type="component" value="Chromosome"/>
</dbReference>
<gene>
    <name evidence="1" type="ORF">BLTE_15850</name>
</gene>
<protein>
    <submittedName>
        <fullName evidence="1">Uncharacterized protein</fullName>
    </submittedName>
</protein>
<proteinExistence type="predicted"/>
<dbReference type="AlphaFoldDB" id="A0A348G017"/>
<dbReference type="EMBL" id="AP018907">
    <property type="protein sequence ID" value="BBF92900.1"/>
    <property type="molecule type" value="Genomic_DNA"/>
</dbReference>